<evidence type="ECO:0000256" key="1">
    <source>
        <dbReference type="SAM" id="MobiDB-lite"/>
    </source>
</evidence>
<dbReference type="Proteomes" id="UP000299102">
    <property type="component" value="Unassembled WGS sequence"/>
</dbReference>
<protein>
    <submittedName>
        <fullName evidence="2">Uncharacterized protein</fullName>
    </submittedName>
</protein>
<feature type="region of interest" description="Disordered" evidence="1">
    <location>
        <begin position="54"/>
        <end position="130"/>
    </location>
</feature>
<evidence type="ECO:0000313" key="2">
    <source>
        <dbReference type="EMBL" id="GBP94602.1"/>
    </source>
</evidence>
<organism evidence="2 3">
    <name type="scientific">Eumeta variegata</name>
    <name type="common">Bagworm moth</name>
    <name type="synonym">Eumeta japonica</name>
    <dbReference type="NCBI Taxonomy" id="151549"/>
    <lineage>
        <taxon>Eukaryota</taxon>
        <taxon>Metazoa</taxon>
        <taxon>Ecdysozoa</taxon>
        <taxon>Arthropoda</taxon>
        <taxon>Hexapoda</taxon>
        <taxon>Insecta</taxon>
        <taxon>Pterygota</taxon>
        <taxon>Neoptera</taxon>
        <taxon>Endopterygota</taxon>
        <taxon>Lepidoptera</taxon>
        <taxon>Glossata</taxon>
        <taxon>Ditrysia</taxon>
        <taxon>Tineoidea</taxon>
        <taxon>Psychidae</taxon>
        <taxon>Oiketicinae</taxon>
        <taxon>Eumeta</taxon>
    </lineage>
</organism>
<accession>A0A4C2A4C6</accession>
<gene>
    <name evidence="2" type="ORF">EVAR_65927_1</name>
</gene>
<feature type="region of interest" description="Disordered" evidence="1">
    <location>
        <begin position="201"/>
        <end position="224"/>
    </location>
</feature>
<comment type="caution">
    <text evidence="2">The sequence shown here is derived from an EMBL/GenBank/DDBJ whole genome shotgun (WGS) entry which is preliminary data.</text>
</comment>
<evidence type="ECO:0000313" key="3">
    <source>
        <dbReference type="Proteomes" id="UP000299102"/>
    </source>
</evidence>
<name>A0A4C2A4C6_EUMVA</name>
<keyword evidence="3" id="KW-1185">Reference proteome</keyword>
<reference evidence="2 3" key="1">
    <citation type="journal article" date="2019" name="Commun. Biol.">
        <title>The bagworm genome reveals a unique fibroin gene that provides high tensile strength.</title>
        <authorList>
            <person name="Kono N."/>
            <person name="Nakamura H."/>
            <person name="Ohtoshi R."/>
            <person name="Tomita M."/>
            <person name="Numata K."/>
            <person name="Arakawa K."/>
        </authorList>
    </citation>
    <scope>NUCLEOTIDE SEQUENCE [LARGE SCALE GENOMIC DNA]</scope>
</reference>
<sequence>MEKKKEITRNIGPFVVQQRKVKKKGDRTPQRGPAANDGKPWQIFEYLMAPRKRPSLRYGRKSVSQALVAPMHQLTPGSGPQRTPRRGAAGPDASSPGPSRLPRVRVQTSPQTPPAQTVEVAPDAHGGQRRPSCVRVCCQTRAPCAALRGLAPRPIRTCTVLVRQPPALTDAGSVRRRAPTTLQTAGRLPGRRGIDYFNCEPTPRGRLADRKDHPEEGSGSLTRTASAAARGCVDSLIRGRWRARLD</sequence>
<dbReference type="EMBL" id="BGZK01002525">
    <property type="protein sequence ID" value="GBP94602.1"/>
    <property type="molecule type" value="Genomic_DNA"/>
</dbReference>
<feature type="compositionally biased region" description="Basic and acidic residues" evidence="1">
    <location>
        <begin position="206"/>
        <end position="216"/>
    </location>
</feature>
<dbReference type="AlphaFoldDB" id="A0A4C2A4C6"/>
<proteinExistence type="predicted"/>
<feature type="region of interest" description="Disordered" evidence="1">
    <location>
        <begin position="1"/>
        <end position="42"/>
    </location>
</feature>